<dbReference type="GO" id="GO:0040037">
    <property type="term" value="P:negative regulation of fibroblast growth factor receptor signaling pathway"/>
    <property type="evidence" value="ECO:0007669"/>
    <property type="project" value="TreeGrafter"/>
</dbReference>
<sequence length="486" mass="52449">MDRKNGGDPLAAVPPPRPPKSLPRVHRPRAPEPNTLLSNSQGGNSNIIINSNNNNSTSSSNVTSTSNSNRSRTNPILPPLIALHNSNHNNNNNNNNLNRNNSNISSSFSRRRPPPPSPLLNPIPLTPTTIQPIINNNLLTSPSATAATTTTPFQNSTSIGTPNSPVTLASPRPETERLANEYVDTPLQRQNPNTPHNNNNINNHGFLQGGQRHNLQHVHQQLHSTTANHLSHLSSTTANHGTAASTASSNIAAAATGTPASSPFSDDGDCESNTELIHSNNTLTSRPITKQPTAGSTAAITTTTTTFVKDVGPSISPLCHDDHGDSTNLIQCPQCKRCRCEQCKKPRQLPSTWICNKSCLCSAESVIDYASCLCCVKALFFHSESMKDGADDPCSCAPHRRTARWGWLGAISILLPCLWCYWPMRGCIALCAKCYRRYAQQGCRCNQQQLANVLQTNNSSIGGVGVNNIINSNSNFSGEKRLLDTN</sequence>
<dbReference type="EMBL" id="CAQQ02187059">
    <property type="status" value="NOT_ANNOTATED_CDS"/>
    <property type="molecule type" value="Genomic_DNA"/>
</dbReference>
<dbReference type="HOGENOM" id="CLU_458038_0_0_1"/>
<comment type="similarity">
    <text evidence="1">Belongs to the sprouty family.</text>
</comment>
<evidence type="ECO:0000256" key="2">
    <source>
        <dbReference type="SAM" id="MobiDB-lite"/>
    </source>
</evidence>
<dbReference type="EnsemblMetazoa" id="MESCA003181-RA">
    <property type="protein sequence ID" value="MESCA003181-PA"/>
    <property type="gene ID" value="MESCA003181"/>
</dbReference>
<feature type="region of interest" description="Disordered" evidence="2">
    <location>
        <begin position="1"/>
        <end position="126"/>
    </location>
</feature>
<reference evidence="3" key="2">
    <citation type="submission" date="2015-06" db="UniProtKB">
        <authorList>
            <consortium name="EnsemblMetazoa"/>
        </authorList>
    </citation>
    <scope>IDENTIFICATION</scope>
</reference>
<feature type="compositionally biased region" description="Low complexity" evidence="2">
    <location>
        <begin position="34"/>
        <end position="74"/>
    </location>
</feature>
<dbReference type="PANTHER" id="PTHR12365:SF7">
    <property type="entry name" value="PROTEIN SPROUTY"/>
    <property type="match status" value="1"/>
</dbReference>
<feature type="compositionally biased region" description="Polar residues" evidence="2">
    <location>
        <begin position="153"/>
        <end position="167"/>
    </location>
</feature>
<evidence type="ECO:0000313" key="3">
    <source>
        <dbReference type="EnsemblMetazoa" id="MESCA003181-PA"/>
    </source>
</evidence>
<keyword evidence="4" id="KW-1185">Reference proteome</keyword>
<feature type="compositionally biased region" description="Low complexity" evidence="2">
    <location>
        <begin position="191"/>
        <end position="204"/>
    </location>
</feature>
<feature type="compositionally biased region" description="Pro residues" evidence="2">
    <location>
        <begin position="12"/>
        <end position="21"/>
    </location>
</feature>
<dbReference type="GO" id="GO:0005829">
    <property type="term" value="C:cytosol"/>
    <property type="evidence" value="ECO:0007669"/>
    <property type="project" value="TreeGrafter"/>
</dbReference>
<dbReference type="GO" id="GO:0016020">
    <property type="term" value="C:membrane"/>
    <property type="evidence" value="ECO:0007669"/>
    <property type="project" value="InterPro"/>
</dbReference>
<evidence type="ECO:0000313" key="4">
    <source>
        <dbReference type="Proteomes" id="UP000015102"/>
    </source>
</evidence>
<dbReference type="OMA" id="ADFDDYQ"/>
<dbReference type="InterPro" id="IPR051192">
    <property type="entry name" value="Sprouty_domain"/>
</dbReference>
<evidence type="ECO:0008006" key="5">
    <source>
        <dbReference type="Google" id="ProtNLM"/>
    </source>
</evidence>
<dbReference type="InterPro" id="IPR007875">
    <property type="entry name" value="Sprouty"/>
</dbReference>
<dbReference type="Proteomes" id="UP000015102">
    <property type="component" value="Unassembled WGS sequence"/>
</dbReference>
<feature type="region of interest" description="Disordered" evidence="2">
    <location>
        <begin position="186"/>
        <end position="209"/>
    </location>
</feature>
<dbReference type="PROSITE" id="PS51227">
    <property type="entry name" value="SPR"/>
    <property type="match status" value="1"/>
</dbReference>
<evidence type="ECO:0000256" key="1">
    <source>
        <dbReference type="ARBA" id="ARBA00010964"/>
    </source>
</evidence>
<proteinExistence type="inferred from homology"/>
<dbReference type="GO" id="GO:0046580">
    <property type="term" value="P:negative regulation of Ras protein signal transduction"/>
    <property type="evidence" value="ECO:0007669"/>
    <property type="project" value="TreeGrafter"/>
</dbReference>
<name>T1GIB1_MEGSC</name>
<organism evidence="3 4">
    <name type="scientific">Megaselia scalaris</name>
    <name type="common">Humpbacked fly</name>
    <name type="synonym">Phora scalaris</name>
    <dbReference type="NCBI Taxonomy" id="36166"/>
    <lineage>
        <taxon>Eukaryota</taxon>
        <taxon>Metazoa</taxon>
        <taxon>Ecdysozoa</taxon>
        <taxon>Arthropoda</taxon>
        <taxon>Hexapoda</taxon>
        <taxon>Insecta</taxon>
        <taxon>Pterygota</taxon>
        <taxon>Neoptera</taxon>
        <taxon>Endopterygota</taxon>
        <taxon>Diptera</taxon>
        <taxon>Brachycera</taxon>
        <taxon>Muscomorpha</taxon>
        <taxon>Platypezoidea</taxon>
        <taxon>Phoridae</taxon>
        <taxon>Megaseliini</taxon>
        <taxon>Megaselia</taxon>
    </lineage>
</organism>
<feature type="region of interest" description="Disordered" evidence="2">
    <location>
        <begin position="147"/>
        <end position="172"/>
    </location>
</feature>
<reference evidence="4" key="1">
    <citation type="submission" date="2013-02" db="EMBL/GenBank/DDBJ databases">
        <authorList>
            <person name="Hughes D."/>
        </authorList>
    </citation>
    <scope>NUCLEOTIDE SEQUENCE</scope>
    <source>
        <strain>Durham</strain>
        <strain evidence="4">NC isolate 2 -- Noor lab</strain>
    </source>
</reference>
<accession>T1GIB1</accession>
<protein>
    <recommendedName>
        <fullName evidence="5">Protein sprouty</fullName>
    </recommendedName>
</protein>
<dbReference type="STRING" id="36166.T1GIB1"/>
<feature type="compositionally biased region" description="Pro residues" evidence="2">
    <location>
        <begin position="114"/>
        <end position="125"/>
    </location>
</feature>
<dbReference type="PANTHER" id="PTHR12365">
    <property type="entry name" value="SPROUTY"/>
    <property type="match status" value="1"/>
</dbReference>
<feature type="compositionally biased region" description="Low complexity" evidence="2">
    <location>
        <begin position="83"/>
        <end position="108"/>
    </location>
</feature>
<dbReference type="AlphaFoldDB" id="T1GIB1"/>
<dbReference type="Pfam" id="PF05210">
    <property type="entry name" value="Sprouty"/>
    <property type="match status" value="1"/>
</dbReference>
<dbReference type="GO" id="GO:0048513">
    <property type="term" value="P:animal organ development"/>
    <property type="evidence" value="ECO:0007669"/>
    <property type="project" value="TreeGrafter"/>
</dbReference>